<organism evidence="1 2">
    <name type="scientific">Yanofskybacteria sp. (strain GW2011_GWA1_39_13)</name>
    <dbReference type="NCBI Taxonomy" id="1619019"/>
    <lineage>
        <taxon>Bacteria</taxon>
        <taxon>Candidatus Yanofskyibacteriota</taxon>
    </lineage>
</organism>
<sequence>MSKPVQIKLSIKTYGKRGQLVGEIIDESGTVIRKDTGPTITHVSRQLRRSGLVPTDLVIQKNMIVGFVIYRKNPLSAT</sequence>
<evidence type="ECO:0000313" key="1">
    <source>
        <dbReference type="EMBL" id="KKR02675.1"/>
    </source>
</evidence>
<dbReference type="AlphaFoldDB" id="A0A0G0PX03"/>
<protein>
    <submittedName>
        <fullName evidence="1">Uncharacterized protein</fullName>
    </submittedName>
</protein>
<accession>A0A0G0PX03</accession>
<name>A0A0G0PX03_YANXG</name>
<comment type="caution">
    <text evidence="1">The sequence shown here is derived from an EMBL/GenBank/DDBJ whole genome shotgun (WGS) entry which is preliminary data.</text>
</comment>
<evidence type="ECO:0000313" key="2">
    <source>
        <dbReference type="Proteomes" id="UP000034845"/>
    </source>
</evidence>
<proteinExistence type="predicted"/>
<gene>
    <name evidence="1" type="ORF">UT29_C0001G0155</name>
</gene>
<reference evidence="1 2" key="1">
    <citation type="journal article" date="2015" name="Nature">
        <title>rRNA introns, odd ribosomes, and small enigmatic genomes across a large radiation of phyla.</title>
        <authorList>
            <person name="Brown C.T."/>
            <person name="Hug L.A."/>
            <person name="Thomas B.C."/>
            <person name="Sharon I."/>
            <person name="Castelle C.J."/>
            <person name="Singh A."/>
            <person name="Wilkins M.J."/>
            <person name="Williams K.H."/>
            <person name="Banfield J.F."/>
        </authorList>
    </citation>
    <scope>NUCLEOTIDE SEQUENCE [LARGE SCALE GENOMIC DNA]</scope>
    <source>
        <strain evidence="2">GW2011_GWA1_39_13</strain>
    </source>
</reference>
<dbReference type="Proteomes" id="UP000034845">
    <property type="component" value="Unassembled WGS sequence"/>
</dbReference>
<dbReference type="EMBL" id="LBWF01000001">
    <property type="protein sequence ID" value="KKR02675.1"/>
    <property type="molecule type" value="Genomic_DNA"/>
</dbReference>